<evidence type="ECO:0000256" key="1">
    <source>
        <dbReference type="SAM" id="Coils"/>
    </source>
</evidence>
<feature type="coiled-coil region" evidence="1">
    <location>
        <begin position="203"/>
        <end position="259"/>
    </location>
</feature>
<dbReference type="Gene3D" id="3.30.70.330">
    <property type="match status" value="1"/>
</dbReference>
<evidence type="ECO:0000313" key="2">
    <source>
        <dbReference type="EMBL" id="USW51428.1"/>
    </source>
</evidence>
<evidence type="ECO:0000313" key="3">
    <source>
        <dbReference type="Proteomes" id="UP001056384"/>
    </source>
</evidence>
<dbReference type="Proteomes" id="UP001056384">
    <property type="component" value="Chromosome 3"/>
</dbReference>
<proteinExistence type="predicted"/>
<name>A0A9Q9AQT6_9PEZI</name>
<keyword evidence="1" id="KW-0175">Coiled coil</keyword>
<organism evidence="2 3">
    <name type="scientific">Septoria linicola</name>
    <dbReference type="NCBI Taxonomy" id="215465"/>
    <lineage>
        <taxon>Eukaryota</taxon>
        <taxon>Fungi</taxon>
        <taxon>Dikarya</taxon>
        <taxon>Ascomycota</taxon>
        <taxon>Pezizomycotina</taxon>
        <taxon>Dothideomycetes</taxon>
        <taxon>Dothideomycetidae</taxon>
        <taxon>Mycosphaerellales</taxon>
        <taxon>Mycosphaerellaceae</taxon>
        <taxon>Septoria</taxon>
    </lineage>
</organism>
<dbReference type="InterPro" id="IPR012677">
    <property type="entry name" value="Nucleotide-bd_a/b_plait_sf"/>
</dbReference>
<accession>A0A9Q9AQT6</accession>
<dbReference type="SUPFAM" id="SSF54928">
    <property type="entry name" value="RNA-binding domain, RBD"/>
    <property type="match status" value="1"/>
</dbReference>
<sequence length="438" mass="49867">MPMAKSSSSKTALAAKAQRMIFNCCYKSGILPQFEEALANETNYPVTWGGHELTIEDYLDHVTPDLLARWNAKLPEYRTGVQDRLYCTGKVQTPPVRGPAPGARPSSQDTHCCGTFIGSKTALRTTIPPPHVVVIADLPSATKLQDLEASLSQSFGRILECRQLRADPAFVAELTFVNQIAAQQSLALYDGSSNLDGSILDVRYEAAEERAAANREAQRVRDEQQLIRNERQRIEDEARRQLENARREEAMEAERRRRENAPIASSTEYQRMLKVQNELKTLRTFSRSRLPIDPWYSLLGILPEELEVHVAHLRAPDGRPLYHLRPAAIAANRAIKERIIHIGLERLAPITMLPILSHYNDAWHGEQNLKEVANSVLGRIRYRHQLAIQEVFRLLPLDLAHIWILRMRDLCVLLDLGTERYVRSYRVLRESQEFADTL</sequence>
<keyword evidence="3" id="KW-1185">Reference proteome</keyword>
<dbReference type="AlphaFoldDB" id="A0A9Q9AQT6"/>
<reference evidence="2" key="1">
    <citation type="submission" date="2022-06" db="EMBL/GenBank/DDBJ databases">
        <title>Complete genome sequences of two strains of the flax pathogen Septoria linicola.</title>
        <authorList>
            <person name="Lapalu N."/>
            <person name="Simon A."/>
            <person name="Demenou B."/>
            <person name="Paumier D."/>
            <person name="Guillot M.-P."/>
            <person name="Gout L."/>
            <person name="Valade R."/>
        </authorList>
    </citation>
    <scope>NUCLEOTIDE SEQUENCE</scope>
    <source>
        <strain evidence="2">SE15195</strain>
    </source>
</reference>
<dbReference type="GO" id="GO:0003676">
    <property type="term" value="F:nucleic acid binding"/>
    <property type="evidence" value="ECO:0007669"/>
    <property type="project" value="InterPro"/>
</dbReference>
<gene>
    <name evidence="2" type="ORF">Slin15195_G047470</name>
</gene>
<dbReference type="EMBL" id="CP099420">
    <property type="protein sequence ID" value="USW51428.1"/>
    <property type="molecule type" value="Genomic_DNA"/>
</dbReference>
<dbReference type="OrthoDB" id="10009520at2759"/>
<dbReference type="InterPro" id="IPR035979">
    <property type="entry name" value="RBD_domain_sf"/>
</dbReference>
<protein>
    <submittedName>
        <fullName evidence="2">Nucleotide-binding alpha-beta plait domain superfamily, RNA-binding domain superfamily</fullName>
    </submittedName>
</protein>